<accession>A0A3L6R9V1</accession>
<reference evidence="3" key="1">
    <citation type="journal article" date="2019" name="Nat. Commun.">
        <title>The genome of broomcorn millet.</title>
        <authorList>
            <person name="Zou C."/>
            <person name="Miki D."/>
            <person name="Li D."/>
            <person name="Tang Q."/>
            <person name="Xiao L."/>
            <person name="Rajput S."/>
            <person name="Deng P."/>
            <person name="Jia W."/>
            <person name="Huang R."/>
            <person name="Zhang M."/>
            <person name="Sun Y."/>
            <person name="Hu J."/>
            <person name="Fu X."/>
            <person name="Schnable P.S."/>
            <person name="Li F."/>
            <person name="Zhang H."/>
            <person name="Feng B."/>
            <person name="Zhu X."/>
            <person name="Liu R."/>
            <person name="Schnable J.C."/>
            <person name="Zhu J.-K."/>
            <person name="Zhang H."/>
        </authorList>
    </citation>
    <scope>NUCLEOTIDE SEQUENCE [LARGE SCALE GENOMIC DNA]</scope>
</reference>
<keyword evidence="3" id="KW-1185">Reference proteome</keyword>
<evidence type="ECO:0000313" key="2">
    <source>
        <dbReference type="EMBL" id="RLM99442.1"/>
    </source>
</evidence>
<dbReference type="Proteomes" id="UP000275267">
    <property type="component" value="Unassembled WGS sequence"/>
</dbReference>
<dbReference type="STRING" id="4540.A0A3L6R9V1"/>
<dbReference type="PANTHER" id="PTHR33703">
    <property type="entry name" value="OS07G0691300 PROTEIN"/>
    <property type="match status" value="1"/>
</dbReference>
<evidence type="ECO:0000313" key="3">
    <source>
        <dbReference type="Proteomes" id="UP000275267"/>
    </source>
</evidence>
<name>A0A3L6R9V1_PANMI</name>
<evidence type="ECO:0000256" key="1">
    <source>
        <dbReference type="SAM" id="MobiDB-lite"/>
    </source>
</evidence>
<dbReference type="EMBL" id="PQIB02000009">
    <property type="protein sequence ID" value="RLM99442.1"/>
    <property type="molecule type" value="Genomic_DNA"/>
</dbReference>
<proteinExistence type="predicted"/>
<organism evidence="2 3">
    <name type="scientific">Panicum miliaceum</name>
    <name type="common">Proso millet</name>
    <name type="synonym">Broomcorn millet</name>
    <dbReference type="NCBI Taxonomy" id="4540"/>
    <lineage>
        <taxon>Eukaryota</taxon>
        <taxon>Viridiplantae</taxon>
        <taxon>Streptophyta</taxon>
        <taxon>Embryophyta</taxon>
        <taxon>Tracheophyta</taxon>
        <taxon>Spermatophyta</taxon>
        <taxon>Magnoliopsida</taxon>
        <taxon>Liliopsida</taxon>
        <taxon>Poales</taxon>
        <taxon>Poaceae</taxon>
        <taxon>PACMAD clade</taxon>
        <taxon>Panicoideae</taxon>
        <taxon>Panicodae</taxon>
        <taxon>Paniceae</taxon>
        <taxon>Panicinae</taxon>
        <taxon>Panicum</taxon>
        <taxon>Panicum sect. Panicum</taxon>
    </lineage>
</organism>
<sequence length="200" mass="22139">MTSQQYSIELATKKLDIFDGDAGSCLDGKGGDEVVISSKAVVEELYRVLDRGDVDAVRRLLNPDADRWFHGPRAHQHMVLMRLLTGRGSGGSLPFKIRSLDVFGVTVLAKGTDATGALYWCTRGPWGPWPRHRGARVLQHRARRDEARRRRRHRGASNVSSGGDEGGCVLQDLIRCGRAGCQTRLRETFLASCLLSELII</sequence>
<dbReference type="InterPro" id="IPR009798">
    <property type="entry name" value="Wun1-like"/>
</dbReference>
<dbReference type="AlphaFoldDB" id="A0A3L6R9V1"/>
<dbReference type="SUPFAM" id="SSF54427">
    <property type="entry name" value="NTF2-like"/>
    <property type="match status" value="1"/>
</dbReference>
<gene>
    <name evidence="2" type="ORF">C2845_PM06G25410</name>
</gene>
<feature type="region of interest" description="Disordered" evidence="1">
    <location>
        <begin position="140"/>
        <end position="163"/>
    </location>
</feature>
<evidence type="ECO:0008006" key="4">
    <source>
        <dbReference type="Google" id="ProtNLM"/>
    </source>
</evidence>
<dbReference type="PANTHER" id="PTHR33703:SF9">
    <property type="entry name" value="OS05G0342000 PROTEIN"/>
    <property type="match status" value="1"/>
</dbReference>
<dbReference type="InterPro" id="IPR032710">
    <property type="entry name" value="NTF2-like_dom_sf"/>
</dbReference>
<protein>
    <recommendedName>
        <fullName evidence="4">SnoaL-like domain-containing protein</fullName>
    </recommendedName>
</protein>
<comment type="caution">
    <text evidence="2">The sequence shown here is derived from an EMBL/GenBank/DDBJ whole genome shotgun (WGS) entry which is preliminary data.</text>
</comment>